<dbReference type="OrthoDB" id="10261062at2759"/>
<comment type="cofactor">
    <cofactor evidence="11">
        <name>Zn(2+)</name>
        <dbReference type="ChEBI" id="CHEBI:29105"/>
    </cofactor>
    <text evidence="11">Binds 1 zinc ion per subunit.</text>
</comment>
<dbReference type="InterPro" id="IPR035985">
    <property type="entry name" value="Ubiquitin-activating_enz"/>
</dbReference>
<dbReference type="PANTHER" id="PTHR10953:SF102">
    <property type="entry name" value="ADENYLYLTRANSFERASE AND SULFURTRANSFERASE MOCS3"/>
    <property type="match status" value="1"/>
</dbReference>
<dbReference type="Pfam" id="PF00899">
    <property type="entry name" value="ThiF"/>
    <property type="match status" value="1"/>
</dbReference>
<evidence type="ECO:0000256" key="2">
    <source>
        <dbReference type="ARBA" id="ARBA00022490"/>
    </source>
</evidence>
<dbReference type="PROSITE" id="PS50206">
    <property type="entry name" value="RHODANESE_3"/>
    <property type="match status" value="1"/>
</dbReference>
<dbReference type="InterPro" id="IPR028885">
    <property type="entry name" value="MOCS3/Uba4"/>
</dbReference>
<keyword evidence="8 11" id="KW-0067">ATP-binding</keyword>
<dbReference type="NCBIfam" id="NF004281">
    <property type="entry name" value="PRK05690.1"/>
    <property type="match status" value="1"/>
</dbReference>
<dbReference type="AlphaFoldDB" id="A0A7R8WBS0"/>
<dbReference type="GO" id="GO:0005829">
    <property type="term" value="C:cytosol"/>
    <property type="evidence" value="ECO:0007669"/>
    <property type="project" value="UniProtKB-SubCell"/>
</dbReference>
<dbReference type="CDD" id="cd00757">
    <property type="entry name" value="ThiF_MoeB_HesA_family"/>
    <property type="match status" value="1"/>
</dbReference>
<dbReference type="InterPro" id="IPR000594">
    <property type="entry name" value="ThiF_NAD_FAD-bd"/>
</dbReference>
<evidence type="ECO:0000256" key="5">
    <source>
        <dbReference type="ARBA" id="ARBA00022723"/>
    </source>
</evidence>
<evidence type="ECO:0000313" key="12">
    <source>
        <dbReference type="EMBL" id="CAD7225979.1"/>
    </source>
</evidence>
<feature type="binding site" evidence="11">
    <location>
        <begin position="72"/>
        <end position="76"/>
    </location>
    <ligand>
        <name>ATP</name>
        <dbReference type="ChEBI" id="CHEBI:30616"/>
    </ligand>
</feature>
<proteinExistence type="inferred from homology"/>
<evidence type="ECO:0000256" key="9">
    <source>
        <dbReference type="ARBA" id="ARBA00023150"/>
    </source>
</evidence>
<feature type="active site" description="Cysteine persulfide intermediate; for sulfurtransferase activity" evidence="11">
    <location>
        <position position="349"/>
    </location>
</feature>
<dbReference type="SUPFAM" id="SSF69572">
    <property type="entry name" value="Activating enzymes of the ubiquitin-like proteins"/>
    <property type="match status" value="1"/>
</dbReference>
<dbReference type="GO" id="GO:0004792">
    <property type="term" value="F:thiosulfate-cyanide sulfurtransferase activity"/>
    <property type="evidence" value="ECO:0007669"/>
    <property type="project" value="TreeGrafter"/>
</dbReference>
<reference evidence="12" key="1">
    <citation type="submission" date="2020-11" db="EMBL/GenBank/DDBJ databases">
        <authorList>
            <person name="Tran Van P."/>
        </authorList>
    </citation>
    <scope>NUCLEOTIDE SEQUENCE</scope>
</reference>
<dbReference type="GO" id="GO:0070566">
    <property type="term" value="F:adenylyltransferase activity"/>
    <property type="evidence" value="ECO:0007669"/>
    <property type="project" value="InterPro"/>
</dbReference>
<dbReference type="InterPro" id="IPR036873">
    <property type="entry name" value="Rhodanese-like_dom_sf"/>
</dbReference>
<protein>
    <recommendedName>
        <fullName evidence="11">Adenylyltransferase and sulfurtransferase MOCS3 homolog</fullName>
    </recommendedName>
    <alternativeName>
        <fullName evidence="11">UBA4 homolog</fullName>
    </alternativeName>
    <alternativeName>
        <fullName evidence="11">Ubiquitin-like protein activator 4 homolog</fullName>
    </alternativeName>
    <domain>
        <recommendedName>
            <fullName evidence="11">Adenylyltransferase</fullName>
            <ecNumber evidence="11">2.7.7.-</ecNumber>
        </recommendedName>
    </domain>
    <domain>
        <recommendedName>
            <fullName evidence="11">Sulfurtransferase</fullName>
            <ecNumber evidence="11">2.8.1.-</ecNumber>
        </recommendedName>
    </domain>
</protein>
<comment type="subcellular location">
    <subcellularLocation>
        <location evidence="1">Cytoplasm</location>
        <location evidence="1">Cytosol</location>
    </subcellularLocation>
</comment>
<evidence type="ECO:0000256" key="11">
    <source>
        <dbReference type="HAMAP-Rule" id="MF_03049"/>
    </source>
</evidence>
<dbReference type="GO" id="GO:0046872">
    <property type="term" value="F:metal ion binding"/>
    <property type="evidence" value="ECO:0007669"/>
    <property type="project" value="UniProtKB-KW"/>
</dbReference>
<evidence type="ECO:0000256" key="4">
    <source>
        <dbReference type="ARBA" id="ARBA00022694"/>
    </source>
</evidence>
<feature type="binding site" evidence="11">
    <location>
        <position position="252"/>
    </location>
    <ligand>
        <name>Zn(2+)</name>
        <dbReference type="ChEBI" id="CHEBI:29105"/>
    </ligand>
</feature>
<dbReference type="GO" id="GO:0006777">
    <property type="term" value="P:Mo-molybdopterin cofactor biosynthetic process"/>
    <property type="evidence" value="ECO:0007669"/>
    <property type="project" value="UniProtKB-UniRule"/>
</dbReference>
<dbReference type="PANTHER" id="PTHR10953">
    <property type="entry name" value="UBIQUITIN-ACTIVATING ENZYME E1"/>
    <property type="match status" value="1"/>
</dbReference>
<sequence>MESSLSLDNAEIQRYSRQLLVPEIGMSGQLKLKSSSVLIVGAGGLGCPAAQFLAAAGIGHLGILDYDDVEISNLHRQILHTEQRIGTSKSVSVQSSLEALNRKVKVTPIQTQLNRHNALDILKDFDVVLDASDNAATRYLINDACILVKKPLVSGSALRLEGQLTVYGYENGPCYRCIFPTPPPASMVNNCSEGGVLGVIPGIIGSLQALEAIKLLVPFGEPLSGVMLVVDGFDCQFRRIRLRKKSRTCAVCGENPTIRELIDYETFCGAGPNDKCQSLNLLSHSQRISVGVLQEMLTDKADNLLLIDVRPKVEFGICSLKESVNIPLPELNPEAVKGMAGTKEIVCICRRGNSSQEAVERLQGEGVKARDVVGGLSKWSEVIDQTFPTY</sequence>
<keyword evidence="7 11" id="KW-0862">Zinc</keyword>
<dbReference type="SMART" id="SM00450">
    <property type="entry name" value="RHOD"/>
    <property type="match status" value="1"/>
</dbReference>
<feature type="active site" description="Glycyl thioester intermediate; for adenylyltransferase activity" evidence="11">
    <location>
        <position position="191"/>
    </location>
</feature>
<keyword evidence="4 11" id="KW-0819">tRNA processing</keyword>
<dbReference type="Gene3D" id="3.40.50.720">
    <property type="entry name" value="NAD(P)-binding Rossmann-like Domain"/>
    <property type="match status" value="1"/>
</dbReference>
<evidence type="ECO:0000256" key="1">
    <source>
        <dbReference type="ARBA" id="ARBA00004514"/>
    </source>
</evidence>
<keyword evidence="2 11" id="KW-0963">Cytoplasm</keyword>
<dbReference type="EC" id="2.8.1.-" evidence="11"/>
<dbReference type="FunFam" id="3.40.50.720:FF:000033">
    <property type="entry name" value="Adenylyltransferase and sulfurtransferase MOCS3"/>
    <property type="match status" value="1"/>
</dbReference>
<organism evidence="12">
    <name type="scientific">Cyprideis torosa</name>
    <dbReference type="NCBI Taxonomy" id="163714"/>
    <lineage>
        <taxon>Eukaryota</taxon>
        <taxon>Metazoa</taxon>
        <taxon>Ecdysozoa</taxon>
        <taxon>Arthropoda</taxon>
        <taxon>Crustacea</taxon>
        <taxon>Oligostraca</taxon>
        <taxon>Ostracoda</taxon>
        <taxon>Podocopa</taxon>
        <taxon>Podocopida</taxon>
        <taxon>Cytherocopina</taxon>
        <taxon>Cytheroidea</taxon>
        <taxon>Cytherideidae</taxon>
        <taxon>Cyprideis</taxon>
    </lineage>
</organism>
<dbReference type="EMBL" id="OB660711">
    <property type="protein sequence ID" value="CAD7225979.1"/>
    <property type="molecule type" value="Genomic_DNA"/>
</dbReference>
<dbReference type="Gene3D" id="3.40.250.10">
    <property type="entry name" value="Rhodanese-like domain"/>
    <property type="match status" value="1"/>
</dbReference>
<evidence type="ECO:0000256" key="3">
    <source>
        <dbReference type="ARBA" id="ARBA00022679"/>
    </source>
</evidence>
<dbReference type="GO" id="GO:0032447">
    <property type="term" value="P:protein urmylation"/>
    <property type="evidence" value="ECO:0007669"/>
    <property type="project" value="TreeGrafter"/>
</dbReference>
<dbReference type="GO" id="GO:0002143">
    <property type="term" value="P:tRNA wobble position uridine thiolation"/>
    <property type="evidence" value="ECO:0007669"/>
    <property type="project" value="InterPro"/>
</dbReference>
<feature type="binding site" evidence="11">
    <location>
        <begin position="133"/>
        <end position="134"/>
    </location>
    <ligand>
        <name>ATP</name>
        <dbReference type="ChEBI" id="CHEBI:30616"/>
    </ligand>
</feature>
<dbReference type="EC" id="2.7.7.-" evidence="11"/>
<keyword evidence="3 11" id="KW-0808">Transferase</keyword>
<comment type="similarity">
    <text evidence="11">In the N-terminal section; belongs to the HesA/MoeB/ThiF family. UBA4 subfamily.</text>
</comment>
<keyword evidence="10 11" id="KW-0511">Multifunctional enzyme</keyword>
<dbReference type="UniPathway" id="UPA00988"/>
<evidence type="ECO:0000256" key="6">
    <source>
        <dbReference type="ARBA" id="ARBA00022741"/>
    </source>
</evidence>
<dbReference type="InterPro" id="IPR045886">
    <property type="entry name" value="ThiF/MoeB/HesA"/>
</dbReference>
<feature type="binding site" evidence="11">
    <location>
        <position position="249"/>
    </location>
    <ligand>
        <name>Zn(2+)</name>
        <dbReference type="ChEBI" id="CHEBI:29105"/>
    </ligand>
</feature>
<accession>A0A7R8WBS0</accession>
<dbReference type="Pfam" id="PF00581">
    <property type="entry name" value="Rhodanese"/>
    <property type="match status" value="1"/>
</dbReference>
<keyword evidence="5 11" id="KW-0479">Metal-binding</keyword>
<feature type="binding site" evidence="11">
    <location>
        <position position="177"/>
    </location>
    <ligand>
        <name>Zn(2+)</name>
        <dbReference type="ChEBI" id="CHEBI:29105"/>
    </ligand>
</feature>
<keyword evidence="6 11" id="KW-0547">Nucleotide-binding</keyword>
<feature type="binding site" evidence="11">
    <location>
        <position position="174"/>
    </location>
    <ligand>
        <name>Zn(2+)</name>
        <dbReference type="ChEBI" id="CHEBI:29105"/>
    </ligand>
</feature>
<evidence type="ECO:0000256" key="10">
    <source>
        <dbReference type="ARBA" id="ARBA00023268"/>
    </source>
</evidence>
<evidence type="ECO:0000256" key="8">
    <source>
        <dbReference type="ARBA" id="ARBA00022840"/>
    </source>
</evidence>
<comment type="function">
    <text evidence="11">Plays a central role in 2-thiolation of mcm(5)S(2)U at tRNA wobble positions of cytosolic tRNA(Lys), tRNA(Glu) and tRNA(Gln). Acts by mediating the C-terminal thiocarboxylation of the sulfur carrier URM1. Its N-terminus first activates URM1 as acyl-adenylate (-COAMP), then the persulfide sulfur on the catalytic cysteine is transferred to URM1 to form thiocarboxylation (-COSH) of its C-terminus. The reaction probably involves hydrogen sulfide that is generated from the persulfide intermediate and that acts as nucleophile towards URM1. Subsequently, a transient disulfide bond is formed. Does not use thiosulfate as sulfur donor; NFS1 probably acting as a sulfur donor for thiocarboxylation reactions.</text>
</comment>
<evidence type="ECO:0000256" key="7">
    <source>
        <dbReference type="ARBA" id="ARBA00022833"/>
    </source>
</evidence>
<dbReference type="HAMAP" id="MF_03049">
    <property type="entry name" value="MOCS3_Uba4"/>
    <property type="match status" value="1"/>
</dbReference>
<comment type="pathway">
    <text evidence="11">tRNA modification; 5-methoxycarbonylmethyl-2-thiouridine-tRNA biosynthesis.</text>
</comment>
<dbReference type="InterPro" id="IPR001763">
    <property type="entry name" value="Rhodanese-like_dom"/>
</dbReference>
<feature type="binding site" evidence="11">
    <location>
        <position position="44"/>
    </location>
    <ligand>
        <name>ATP</name>
        <dbReference type="ChEBI" id="CHEBI:30616"/>
    </ligand>
</feature>
<feature type="binding site" evidence="11">
    <location>
        <position position="89"/>
    </location>
    <ligand>
        <name>ATP</name>
        <dbReference type="ChEBI" id="CHEBI:30616"/>
    </ligand>
</feature>
<feature type="binding site" evidence="11">
    <location>
        <position position="65"/>
    </location>
    <ligand>
        <name>ATP</name>
        <dbReference type="ChEBI" id="CHEBI:30616"/>
    </ligand>
</feature>
<keyword evidence="9 11" id="KW-0501">Molybdenum cofactor biosynthesis</keyword>
<dbReference type="GO" id="GO:0005524">
    <property type="term" value="F:ATP binding"/>
    <property type="evidence" value="ECO:0007669"/>
    <property type="project" value="UniProtKB-KW"/>
</dbReference>
<gene>
    <name evidence="12" type="ORF">CTOB1V02_LOCUS3906</name>
</gene>
<dbReference type="GO" id="GO:0042292">
    <property type="term" value="F:URM1 activating enzyme activity"/>
    <property type="evidence" value="ECO:0007669"/>
    <property type="project" value="TreeGrafter"/>
</dbReference>
<name>A0A7R8WBS0_9CRUS</name>